<dbReference type="EMBL" id="JAXAFJ010000002">
    <property type="protein sequence ID" value="MDX6805330.1"/>
    <property type="molecule type" value="Genomic_DNA"/>
</dbReference>
<protein>
    <submittedName>
        <fullName evidence="2">YbaN family protein</fullName>
    </submittedName>
</protein>
<dbReference type="Proteomes" id="UP001274321">
    <property type="component" value="Unassembled WGS sequence"/>
</dbReference>
<dbReference type="PIRSF" id="PIRSF016789">
    <property type="entry name" value="DUF454"/>
    <property type="match status" value="1"/>
</dbReference>
<comment type="caution">
    <text evidence="2">The sequence shown here is derived from an EMBL/GenBank/DDBJ whole genome shotgun (WGS) entry which is preliminary data.</text>
</comment>
<feature type="transmembrane region" description="Helical" evidence="1">
    <location>
        <begin position="104"/>
        <end position="122"/>
    </location>
</feature>
<gene>
    <name evidence="2" type="ORF">SCD90_04570</name>
</gene>
<sequence>MATTPNPDPLRPLFFVAGWILLAIGVVGVVLPLLPGTIFLILAAACFSRSSPRFELWLLNHPQLGPEVVAWRRDGSISVRGKAFALSGMALSLVIVWFSGAPRYAFAITAVLLVASAIYVGTRPSNPTGS</sequence>
<dbReference type="PANTHER" id="PTHR35813:SF1">
    <property type="entry name" value="INNER MEMBRANE PROTEIN YBAN"/>
    <property type="match status" value="1"/>
</dbReference>
<name>A0ABU4RNN8_9HYPH</name>
<proteinExistence type="predicted"/>
<evidence type="ECO:0000313" key="3">
    <source>
        <dbReference type="Proteomes" id="UP001274321"/>
    </source>
</evidence>
<keyword evidence="1" id="KW-0812">Transmembrane</keyword>
<feature type="transmembrane region" description="Helical" evidence="1">
    <location>
        <begin position="81"/>
        <end position="98"/>
    </location>
</feature>
<dbReference type="RefSeq" id="WP_319843449.1">
    <property type="nucleotide sequence ID" value="NZ_JAXAFJ010000002.1"/>
</dbReference>
<evidence type="ECO:0000256" key="1">
    <source>
        <dbReference type="SAM" id="Phobius"/>
    </source>
</evidence>
<keyword evidence="1" id="KW-0472">Membrane</keyword>
<dbReference type="InterPro" id="IPR007401">
    <property type="entry name" value="DUF454"/>
</dbReference>
<accession>A0ABU4RNN8</accession>
<keyword evidence="1" id="KW-1133">Transmembrane helix</keyword>
<reference evidence="2 3" key="1">
    <citation type="submission" date="2023-11" db="EMBL/GenBank/DDBJ databases">
        <authorList>
            <person name="Bao R."/>
        </authorList>
    </citation>
    <scope>NUCLEOTIDE SEQUENCE [LARGE SCALE GENOMIC DNA]</scope>
    <source>
        <strain evidence="2 3">PJ23</strain>
    </source>
</reference>
<evidence type="ECO:0000313" key="2">
    <source>
        <dbReference type="EMBL" id="MDX6805330.1"/>
    </source>
</evidence>
<organism evidence="2 3">
    <name type="scientific">Terrihabitans rhizophilus</name>
    <dbReference type="NCBI Taxonomy" id="3092662"/>
    <lineage>
        <taxon>Bacteria</taxon>
        <taxon>Pseudomonadati</taxon>
        <taxon>Pseudomonadota</taxon>
        <taxon>Alphaproteobacteria</taxon>
        <taxon>Hyphomicrobiales</taxon>
        <taxon>Terrihabitans</taxon>
    </lineage>
</organism>
<feature type="transmembrane region" description="Helical" evidence="1">
    <location>
        <begin position="20"/>
        <end position="47"/>
    </location>
</feature>
<keyword evidence="3" id="KW-1185">Reference proteome</keyword>
<dbReference type="Pfam" id="PF04304">
    <property type="entry name" value="DUF454"/>
    <property type="match status" value="1"/>
</dbReference>
<dbReference type="PANTHER" id="PTHR35813">
    <property type="entry name" value="INNER MEMBRANE PROTEIN YBAN"/>
    <property type="match status" value="1"/>
</dbReference>